<proteinExistence type="predicted"/>
<accession>A0A1G6G4X4</accession>
<evidence type="ECO:0008006" key="3">
    <source>
        <dbReference type="Google" id="ProtNLM"/>
    </source>
</evidence>
<sequence>MDRINDRDREFALEFSRFVNGGMCSAHKTGAELANDHRYLVNEKFKVVMGFIEQLAKDFKQGHYDPRDEWPCKLASEMIESLEEKELYYVSQD</sequence>
<protein>
    <recommendedName>
        <fullName evidence="3">Sulfide:quinone reductase</fullName>
    </recommendedName>
</protein>
<name>A0A1G6G4X4_BACOV</name>
<evidence type="ECO:0000313" key="1">
    <source>
        <dbReference type="EMBL" id="SDB76873.1"/>
    </source>
</evidence>
<evidence type="ECO:0000313" key="2">
    <source>
        <dbReference type="Proteomes" id="UP000183670"/>
    </source>
</evidence>
<dbReference type="RefSeq" id="WP_254780820.1">
    <property type="nucleotide sequence ID" value="NZ_FMYE01000014.1"/>
</dbReference>
<dbReference type="AlphaFoldDB" id="A0A1G6G4X4"/>
<reference evidence="1 2" key="1">
    <citation type="submission" date="2016-10" db="EMBL/GenBank/DDBJ databases">
        <authorList>
            <person name="de Groot N.N."/>
        </authorList>
    </citation>
    <scope>NUCLEOTIDE SEQUENCE [LARGE SCALE GENOMIC DNA]</scope>
    <source>
        <strain evidence="1 2">NLAE-zl-C500</strain>
    </source>
</reference>
<organism evidence="1 2">
    <name type="scientific">Bacteroides ovatus</name>
    <dbReference type="NCBI Taxonomy" id="28116"/>
    <lineage>
        <taxon>Bacteria</taxon>
        <taxon>Pseudomonadati</taxon>
        <taxon>Bacteroidota</taxon>
        <taxon>Bacteroidia</taxon>
        <taxon>Bacteroidales</taxon>
        <taxon>Bacteroidaceae</taxon>
        <taxon>Bacteroides</taxon>
    </lineage>
</organism>
<dbReference type="Proteomes" id="UP000183670">
    <property type="component" value="Unassembled WGS sequence"/>
</dbReference>
<gene>
    <name evidence="1" type="ORF">SAMN05192581_101437</name>
</gene>
<dbReference type="EMBL" id="FMYE01000014">
    <property type="protein sequence ID" value="SDB76873.1"/>
    <property type="molecule type" value="Genomic_DNA"/>
</dbReference>